<dbReference type="PROSITE" id="PS50231">
    <property type="entry name" value="RICIN_B_LECTIN"/>
    <property type="match status" value="1"/>
</dbReference>
<organism evidence="4 5">
    <name type="scientific">Kwoniella dendrophila CBS 6074</name>
    <dbReference type="NCBI Taxonomy" id="1295534"/>
    <lineage>
        <taxon>Eukaryota</taxon>
        <taxon>Fungi</taxon>
        <taxon>Dikarya</taxon>
        <taxon>Basidiomycota</taxon>
        <taxon>Agaricomycotina</taxon>
        <taxon>Tremellomycetes</taxon>
        <taxon>Tremellales</taxon>
        <taxon>Cryptococcaceae</taxon>
        <taxon>Kwoniella</taxon>
    </lineage>
</organism>
<dbReference type="Pfam" id="PF00652">
    <property type="entry name" value="Ricin_B_lectin"/>
    <property type="match status" value="1"/>
</dbReference>
<name>A0AAX4JPY0_9TREE</name>
<reference evidence="4 5" key="1">
    <citation type="submission" date="2024-01" db="EMBL/GenBank/DDBJ databases">
        <title>Comparative genomics of Cryptococcus and Kwoniella reveals pathogenesis evolution and contrasting modes of karyotype evolution via chromosome fusion or intercentromeric recombination.</title>
        <authorList>
            <person name="Coelho M.A."/>
            <person name="David-Palma M."/>
            <person name="Shea T."/>
            <person name="Bowers K."/>
            <person name="McGinley-Smith S."/>
            <person name="Mohammad A.W."/>
            <person name="Gnirke A."/>
            <person name="Yurkov A.M."/>
            <person name="Nowrousian M."/>
            <person name="Sun S."/>
            <person name="Cuomo C.A."/>
            <person name="Heitman J."/>
        </authorList>
    </citation>
    <scope>NUCLEOTIDE SEQUENCE [LARGE SCALE GENOMIC DNA]</scope>
    <source>
        <strain evidence="4 5">CBS 6074</strain>
    </source>
</reference>
<dbReference type="EMBL" id="CP144099">
    <property type="protein sequence ID" value="WWC86610.1"/>
    <property type="molecule type" value="Genomic_DNA"/>
</dbReference>
<dbReference type="SUPFAM" id="SSF50370">
    <property type="entry name" value="Ricin B-like lectins"/>
    <property type="match status" value="1"/>
</dbReference>
<sequence>MLSIILILATFILSVTSSPLEKRYTGVRIQSYRDGKCLSPASTNFANDVQVISVNCSQALRWNINPGSGSIILQQNTNFVLDAGTGTDNNEIVKLWQSYPTLFQQTWYLTTDQRIAITGGNQCLDEGPNRPQTYQCYTGNTNQIWNILQGNNLGTTPIPLPTPSAQPTGCDDELSRR</sequence>
<dbReference type="CDD" id="cd00161">
    <property type="entry name" value="beta-trefoil_Ricin-like"/>
    <property type="match status" value="1"/>
</dbReference>
<feature type="chain" id="PRO_5043892753" description="Ricin B lectin domain-containing protein" evidence="2">
    <location>
        <begin position="18"/>
        <end position="177"/>
    </location>
</feature>
<evidence type="ECO:0000256" key="1">
    <source>
        <dbReference type="SAM" id="MobiDB-lite"/>
    </source>
</evidence>
<evidence type="ECO:0000313" key="5">
    <source>
        <dbReference type="Proteomes" id="UP001355207"/>
    </source>
</evidence>
<proteinExistence type="predicted"/>
<feature type="signal peptide" evidence="2">
    <location>
        <begin position="1"/>
        <end position="17"/>
    </location>
</feature>
<evidence type="ECO:0000313" key="4">
    <source>
        <dbReference type="EMBL" id="WWC86610.1"/>
    </source>
</evidence>
<accession>A0AAX4JPY0</accession>
<evidence type="ECO:0000259" key="3">
    <source>
        <dbReference type="Pfam" id="PF00652"/>
    </source>
</evidence>
<protein>
    <recommendedName>
        <fullName evidence="3">Ricin B lectin domain-containing protein</fullName>
    </recommendedName>
</protein>
<dbReference type="RefSeq" id="XP_066073373.1">
    <property type="nucleotide sequence ID" value="XM_066217276.1"/>
</dbReference>
<dbReference type="GeneID" id="91092159"/>
<feature type="region of interest" description="Disordered" evidence="1">
    <location>
        <begin position="155"/>
        <end position="177"/>
    </location>
</feature>
<keyword evidence="2" id="KW-0732">Signal</keyword>
<dbReference type="AlphaFoldDB" id="A0AAX4JPY0"/>
<dbReference type="InterPro" id="IPR035992">
    <property type="entry name" value="Ricin_B-like_lectins"/>
</dbReference>
<dbReference type="Gene3D" id="2.80.10.50">
    <property type="match status" value="1"/>
</dbReference>
<dbReference type="Proteomes" id="UP001355207">
    <property type="component" value="Chromosome 2"/>
</dbReference>
<evidence type="ECO:0000256" key="2">
    <source>
        <dbReference type="SAM" id="SignalP"/>
    </source>
</evidence>
<feature type="domain" description="Ricin B lectin" evidence="3">
    <location>
        <begin position="27"/>
        <end position="145"/>
    </location>
</feature>
<keyword evidence="5" id="KW-1185">Reference proteome</keyword>
<gene>
    <name evidence="4" type="ORF">L201_001487</name>
</gene>
<dbReference type="InterPro" id="IPR000772">
    <property type="entry name" value="Ricin_B_lectin"/>
</dbReference>